<comment type="caution">
    <text evidence="4">The sequence shown here is derived from an EMBL/GenBank/DDBJ whole genome shotgun (WGS) entry which is preliminary data.</text>
</comment>
<dbReference type="InterPro" id="IPR009628">
    <property type="entry name" value="Phage_tape_measure_N"/>
</dbReference>
<protein>
    <submittedName>
        <fullName evidence="4">Phage tail length tape measure family protein</fullName>
    </submittedName>
</protein>
<proteinExistence type="predicted"/>
<evidence type="ECO:0000259" key="3">
    <source>
        <dbReference type="Pfam" id="PF06791"/>
    </source>
</evidence>
<reference evidence="4" key="1">
    <citation type="submission" date="2020-11" db="EMBL/GenBank/DDBJ databases">
        <title>Novosphingobium aureum sp. nov., a marine bacterium isolated from sediment of a salt flat.</title>
        <authorList>
            <person name="Yoo Y."/>
            <person name="Kim J.-J."/>
        </authorList>
    </citation>
    <scope>NUCLEOTIDE SEQUENCE</scope>
    <source>
        <strain evidence="4">YJ-S2-02</strain>
    </source>
</reference>
<evidence type="ECO:0000256" key="2">
    <source>
        <dbReference type="SAM" id="MobiDB-lite"/>
    </source>
</evidence>
<keyword evidence="1" id="KW-0175">Coiled coil</keyword>
<evidence type="ECO:0000256" key="1">
    <source>
        <dbReference type="SAM" id="Coils"/>
    </source>
</evidence>
<feature type="coiled-coil region" evidence="1">
    <location>
        <begin position="412"/>
        <end position="491"/>
    </location>
</feature>
<feature type="coiled-coil region" evidence="1">
    <location>
        <begin position="783"/>
        <end position="877"/>
    </location>
</feature>
<dbReference type="Pfam" id="PF06791">
    <property type="entry name" value="TMP_2"/>
    <property type="match status" value="1"/>
</dbReference>
<dbReference type="Gene3D" id="1.10.530.10">
    <property type="match status" value="1"/>
</dbReference>
<gene>
    <name evidence="4" type="ORF">I5E68_09925</name>
</gene>
<keyword evidence="5" id="KW-1185">Reference proteome</keyword>
<organism evidence="4 5">
    <name type="scientific">Novosphingobium aureum</name>
    <dbReference type="NCBI Taxonomy" id="2792964"/>
    <lineage>
        <taxon>Bacteria</taxon>
        <taxon>Pseudomonadati</taxon>
        <taxon>Pseudomonadota</taxon>
        <taxon>Alphaproteobacteria</taxon>
        <taxon>Sphingomonadales</taxon>
        <taxon>Sphingomonadaceae</taxon>
        <taxon>Novosphingobium</taxon>
    </lineage>
</organism>
<evidence type="ECO:0000313" key="4">
    <source>
        <dbReference type="EMBL" id="MBH0113263.1"/>
    </source>
</evidence>
<accession>A0A931HD54</accession>
<feature type="domain" description="Bacteriophage tail tape measure N-terminal" evidence="3">
    <location>
        <begin position="508"/>
        <end position="697"/>
    </location>
</feature>
<evidence type="ECO:0000313" key="5">
    <source>
        <dbReference type="Proteomes" id="UP000617634"/>
    </source>
</evidence>
<sequence length="1531" mass="164569">MAKRDVDLVIRAKDEASKAFERAAGAIERLVSLNARAGASASSSGSEFEQMALQVLNLDRAMAKANGRYDDAAQGLARQATEIVDYNARLSALRAQMQSAGEAADVMRTQIVTASLDGGDTAPYVARLQAAQEEMARLGREAGKLERTLAAAQSSYSRNADALGDVEAGLRAMGAAASFARRESEDVTRSMEQQEKAARKSAAVLQTVEASTGVTRDRGDYDQLVAQIEEADAVAQKAAARAEAVEREKAAATAETNRRLVEQGRLQAALASIDQRAGGAKAADTLLAEQLREEAELARTTERAAEAEEKKTAAATETNRRLVEQGRLQAAIASLDQRAGGTKAADTLLAEQLREEDAIATASEKAAAAEAQKASAAAETNRRLVEQGRLQAAIADLDRTGGGPRAADTALADMLREEAEAAKLADRALREETEALALLRAQIDPLAAIEARLAEETRKLARWHEQGKIEADEYQAALKLLRAEADRAARNQGIDGIDSKGRPSFMGLTPYQLTNLSYQINDIFTQLASGTSLMQTLAQQGGQIVQIFPRVGAAIATGLTSAPVLAITSALGVLFFAIKRAADEAERLREIQGTLTIDADGPSRSAETLSRAATAIDDYGASAEDALAAVRTFIKEGVDDSRMEQFGRVAQDTADVLGVEMVKASEDVSRAFTGSYESVKELDESLNFLTSSERELIRSLFEEGRATEARNTALDIYARKMDEAASKMRGPWGDAARELKGAWSEFLDLISDSEPFEEAGRFLETIARNAAAALRRLRGTETAEDITQQISQTRAQIASVEKQLEGALPGTRGGLEAALKGYKEQETSLKQQLAAIESQNVALEDQGDTLATNQQRTEKATDDLRRATSAAKELSKQTLSEVKTEAGDAADKYLEENFRFASEAAKAEYRREKIAEATAKWYEKQAEAAEKIARAREREIRQFNSRVIGAEGGAAKNPNSSAQGYGQFIETTWIDQFSKVYKEQAETLSRENILALRNNKEVASGIIDNYARENAKFLESFGAQVTAGNLYLAHFLGGAGAKAVLTADGATPVDQIIRAQNPKTADQVLSGNKSYLRTEGGKGRYRTADELETFIAGRVGDTGREQTSGQVAIARLEDDRAEKQDRFNLAVSQENDERQRTIDSLTAQAGLRDTALIAAQKVVAVDRAEAELREKIARTNENLKPGQEKLVLTEEQITRTRELAAAEFDLQTAQAQTQARLTEVQRPVDDLVAQRDALRDQADLYRDLGQTELADALTPQIQQINSELIDALETLKAFYNGLSELERVQLGLTADGIAAITTQIETAQQGSTEWLTYMGISGRTIAQQFSQGMTSAIDRFSQSVAQGSNVFGSLLSAFRQFAADFLRQIAQMILQQMIFNLISGLFQAGAGSALGGTSGSASPVSALAGVKAHSGGVIGDEATYGANTGVIAVQPHWFKNARRYHSGGIAGLAPDEVPTVLERGEEVLTRADPRHRANGGKAGGSGDMKVTVVNTLDPGDFISKGLGTGPGERAVLNFIRSNSSAVKQALG</sequence>
<feature type="region of interest" description="Disordered" evidence="2">
    <location>
        <begin position="295"/>
        <end position="317"/>
    </location>
</feature>
<dbReference type="RefSeq" id="WP_197163358.1">
    <property type="nucleotide sequence ID" value="NZ_JADZGI010000001.1"/>
</dbReference>
<dbReference type="Proteomes" id="UP000617634">
    <property type="component" value="Unassembled WGS sequence"/>
</dbReference>
<feature type="coiled-coil region" evidence="1">
    <location>
        <begin position="128"/>
        <end position="155"/>
    </location>
</feature>
<name>A0A931HD54_9SPHN</name>
<feature type="coiled-coil region" evidence="1">
    <location>
        <begin position="221"/>
        <end position="255"/>
    </location>
</feature>
<dbReference type="EMBL" id="JADZGI010000001">
    <property type="protein sequence ID" value="MBH0113263.1"/>
    <property type="molecule type" value="Genomic_DNA"/>
</dbReference>